<gene>
    <name evidence="1" type="ORF">DI536_04500</name>
</gene>
<name>A0A2W5TPI0_9BACT</name>
<reference evidence="1 2" key="1">
    <citation type="submission" date="2017-08" db="EMBL/GenBank/DDBJ databases">
        <title>Infants hospitalized years apart are colonized by the same room-sourced microbial strains.</title>
        <authorList>
            <person name="Brooks B."/>
            <person name="Olm M.R."/>
            <person name="Firek B.A."/>
            <person name="Baker R."/>
            <person name="Thomas B.C."/>
            <person name="Morowitz M.J."/>
            <person name="Banfield J.F."/>
        </authorList>
    </citation>
    <scope>NUCLEOTIDE SEQUENCE [LARGE SCALE GENOMIC DNA]</scope>
    <source>
        <strain evidence="1">S2_003_000_R2_14</strain>
    </source>
</reference>
<evidence type="ECO:0000313" key="2">
    <source>
        <dbReference type="Proteomes" id="UP000249061"/>
    </source>
</evidence>
<accession>A0A2W5TPI0</accession>
<evidence type="ECO:0000313" key="1">
    <source>
        <dbReference type="EMBL" id="PZR17579.1"/>
    </source>
</evidence>
<organism evidence="1 2">
    <name type="scientific">Archangium gephyra</name>
    <dbReference type="NCBI Taxonomy" id="48"/>
    <lineage>
        <taxon>Bacteria</taxon>
        <taxon>Pseudomonadati</taxon>
        <taxon>Myxococcota</taxon>
        <taxon>Myxococcia</taxon>
        <taxon>Myxococcales</taxon>
        <taxon>Cystobacterineae</taxon>
        <taxon>Archangiaceae</taxon>
        <taxon>Archangium</taxon>
    </lineage>
</organism>
<sequence>MTSSVVLVLLVGELSAPLRPHLERALPSAFPQQTPEVRLGAQAPPGRTVAWVTVRDSEVELVLHTARVPGDLRRTLKFAPSDTPSGRAQTIAFGLALLVREREAALTATAPPVATEPKVEPELVPVAPPAPADWSFAVAGLFSFDTNASVPGGGAFINGHRVLARPLIFTVDVGLSLEFTAQAAVQNASLSAPAAWADVRLGLGDLRVVPRIGVGAGVTVLLLSSAVTPQPLFRTALELEVKLGGPHRLVGGLAAHFTTSPLTVTTSNGNGNGKGKGNMPSTSQLGPVWVRCELGYAVAF</sequence>
<dbReference type="AlphaFoldDB" id="A0A2W5TPI0"/>
<comment type="caution">
    <text evidence="1">The sequence shown here is derived from an EMBL/GenBank/DDBJ whole genome shotgun (WGS) entry which is preliminary data.</text>
</comment>
<proteinExistence type="predicted"/>
<protein>
    <submittedName>
        <fullName evidence="1">Uncharacterized protein</fullName>
    </submittedName>
</protein>
<dbReference type="EMBL" id="QFQP01000002">
    <property type="protein sequence ID" value="PZR17579.1"/>
    <property type="molecule type" value="Genomic_DNA"/>
</dbReference>
<dbReference type="Proteomes" id="UP000249061">
    <property type="component" value="Unassembled WGS sequence"/>
</dbReference>